<dbReference type="AlphaFoldDB" id="A0A645BP65"/>
<evidence type="ECO:0000313" key="5">
    <source>
        <dbReference type="EMBL" id="MPM67166.1"/>
    </source>
</evidence>
<sequence length="127" mass="13868">MAKAQTQAAKQAAPEKTAEQNPVNYDVRIFNAKSSGTQRATASVNINGAFAVRGVKVLESNKGLFVAMPQYKVGSEYKDICFPCTKESREQFNAAVMKAYEQTLSQTHTQAEAPTPQRTQTMSGQSM</sequence>
<reference evidence="5" key="1">
    <citation type="submission" date="2019-08" db="EMBL/GenBank/DDBJ databases">
        <authorList>
            <person name="Kucharzyk K."/>
            <person name="Murdoch R.W."/>
            <person name="Higgins S."/>
            <person name="Loffler F."/>
        </authorList>
    </citation>
    <scope>NUCLEOTIDE SEQUENCE</scope>
</reference>
<dbReference type="PANTHER" id="PTHR38429">
    <property type="entry name" value="SEPTATION PROTEIN SPOVG-RELATED"/>
    <property type="match status" value="1"/>
</dbReference>
<keyword evidence="3" id="KW-0131">Cell cycle</keyword>
<keyword evidence="2" id="KW-0717">Septation</keyword>
<dbReference type="PANTHER" id="PTHR38429:SF1">
    <property type="entry name" value="SEPTATION PROTEIN SPOVG-RELATED"/>
    <property type="match status" value="1"/>
</dbReference>
<evidence type="ECO:0000256" key="1">
    <source>
        <dbReference type="ARBA" id="ARBA00022618"/>
    </source>
</evidence>
<evidence type="ECO:0000256" key="3">
    <source>
        <dbReference type="ARBA" id="ARBA00023306"/>
    </source>
</evidence>
<dbReference type="SUPFAM" id="SSF160537">
    <property type="entry name" value="SpoVG-like"/>
    <property type="match status" value="1"/>
</dbReference>
<feature type="region of interest" description="Disordered" evidence="4">
    <location>
        <begin position="106"/>
        <end position="127"/>
    </location>
</feature>
<dbReference type="Pfam" id="PF04026">
    <property type="entry name" value="SpoVG"/>
    <property type="match status" value="1"/>
</dbReference>
<feature type="compositionally biased region" description="Low complexity" evidence="4">
    <location>
        <begin position="1"/>
        <end position="15"/>
    </location>
</feature>
<organism evidence="5">
    <name type="scientific">bioreactor metagenome</name>
    <dbReference type="NCBI Taxonomy" id="1076179"/>
    <lineage>
        <taxon>unclassified sequences</taxon>
        <taxon>metagenomes</taxon>
        <taxon>ecological metagenomes</taxon>
    </lineage>
</organism>
<dbReference type="EMBL" id="VSSQ01021529">
    <property type="protein sequence ID" value="MPM67166.1"/>
    <property type="molecule type" value="Genomic_DNA"/>
</dbReference>
<protein>
    <submittedName>
        <fullName evidence="5">Putative septation protein SpoVG</fullName>
    </submittedName>
</protein>
<gene>
    <name evidence="5" type="primary">spoVG_15</name>
    <name evidence="5" type="ORF">SDC9_114083</name>
</gene>
<accession>A0A645BP65</accession>
<proteinExistence type="predicted"/>
<dbReference type="GO" id="GO:0030435">
    <property type="term" value="P:sporulation resulting in formation of a cellular spore"/>
    <property type="evidence" value="ECO:0007669"/>
    <property type="project" value="InterPro"/>
</dbReference>
<feature type="region of interest" description="Disordered" evidence="4">
    <location>
        <begin position="1"/>
        <end position="22"/>
    </location>
</feature>
<dbReference type="InterPro" id="IPR007170">
    <property type="entry name" value="SpoVG"/>
</dbReference>
<evidence type="ECO:0000256" key="2">
    <source>
        <dbReference type="ARBA" id="ARBA00023210"/>
    </source>
</evidence>
<comment type="caution">
    <text evidence="5">The sequence shown here is derived from an EMBL/GenBank/DDBJ whole genome shotgun (WGS) entry which is preliminary data.</text>
</comment>
<name>A0A645BP65_9ZZZZ</name>
<evidence type="ECO:0000256" key="4">
    <source>
        <dbReference type="SAM" id="MobiDB-lite"/>
    </source>
</evidence>
<dbReference type="InterPro" id="IPR036751">
    <property type="entry name" value="SpoVG_sf"/>
</dbReference>
<dbReference type="Gene3D" id="3.30.1120.40">
    <property type="entry name" value="Stage V sporulation protein G"/>
    <property type="match status" value="1"/>
</dbReference>
<keyword evidence="1" id="KW-0132">Cell division</keyword>
<dbReference type="GO" id="GO:0000917">
    <property type="term" value="P:division septum assembly"/>
    <property type="evidence" value="ECO:0007669"/>
    <property type="project" value="UniProtKB-KW"/>
</dbReference>